<dbReference type="EMBL" id="UYSU01034604">
    <property type="protein sequence ID" value="VDL94728.1"/>
    <property type="molecule type" value="Genomic_DNA"/>
</dbReference>
<keyword evidence="8" id="KW-1185">Reference proteome</keyword>
<evidence type="ECO:0000256" key="3">
    <source>
        <dbReference type="ARBA" id="ARBA00022837"/>
    </source>
</evidence>
<dbReference type="CDD" id="cd14686">
    <property type="entry name" value="bZIP"/>
    <property type="match status" value="1"/>
</dbReference>
<evidence type="ECO:0000313" key="8">
    <source>
        <dbReference type="Proteomes" id="UP000275846"/>
    </source>
</evidence>
<sequence>MNFDLCQRCFLVGRVCKSHKITHPIKEYASGSTDTFKDFTLIVRNRLRSKDRFRRQNSNPEEVLSTPPPVTGGNASWRNTWTPKAQPIYMSQSSQPPLFPVDQVRLNGTAPPTPQANRSAKGDLAAGRPVSIGDSRRKRDAGGDNLIGAPTIRQRPARQYTADVLSPSAEQEHELIAKYSQSLRRQSTPNLAASAGMQSQFTARESALSRAPTCPNAYDAYYSTQISGAGWQGGVAMTWDRHTGNLLARPPPPPPPPPDAVFRGARENPLVLYNLEEENRFLRAEYERLKLHSPNQALRPLRSPSLQQQPPHGPFSPSDDRFQAYPTFPVGPNRVYVQDSGSLPVQSGYGQQMQQLSVLPSQLDRGASSGLLYGGSLGRASTAHVGTRGWERSTFELGRLPANTCYVGQDPALGYEMVNEARLLRQHKSRLESRMQLLEDHNRQLEDQLSRLRQYLNLNTLAPAHANSRSLVVPENPPLLASEHQSFDPIQQLGLQFTRHPSFLGQQQLPLESAIDQPSHAGLCRYSLVD</sequence>
<feature type="region of interest" description="Disordered" evidence="6">
    <location>
        <begin position="51"/>
        <end position="76"/>
    </location>
</feature>
<dbReference type="Proteomes" id="UP000275846">
    <property type="component" value="Unassembled WGS sequence"/>
</dbReference>
<name>A0A3P7CQA4_SCHSO</name>
<protein>
    <recommendedName>
        <fullName evidence="9">ZZ-type domain-containing protein</fullName>
    </recommendedName>
</protein>
<keyword evidence="5" id="KW-0175">Coiled coil</keyword>
<reference evidence="7 8" key="1">
    <citation type="submission" date="2018-11" db="EMBL/GenBank/DDBJ databases">
        <authorList>
            <consortium name="Pathogen Informatics"/>
        </authorList>
    </citation>
    <scope>NUCLEOTIDE SEQUENCE [LARGE SCALE GENOMIC DNA]</scope>
    <source>
        <strain evidence="7 8">NST_G2</strain>
    </source>
</reference>
<evidence type="ECO:0000313" key="7">
    <source>
        <dbReference type="EMBL" id="VDL94728.1"/>
    </source>
</evidence>
<keyword evidence="4" id="KW-0206">Cytoskeleton</keyword>
<evidence type="ECO:0008006" key="9">
    <source>
        <dbReference type="Google" id="ProtNLM"/>
    </source>
</evidence>
<dbReference type="OrthoDB" id="10057795at2759"/>
<dbReference type="InterPro" id="IPR050774">
    <property type="entry name" value="KCMF1/Dystrophin"/>
</dbReference>
<evidence type="ECO:0000256" key="2">
    <source>
        <dbReference type="ARBA" id="ARBA00022490"/>
    </source>
</evidence>
<evidence type="ECO:0000256" key="1">
    <source>
        <dbReference type="ARBA" id="ARBA00004496"/>
    </source>
</evidence>
<dbReference type="GO" id="GO:0045202">
    <property type="term" value="C:synapse"/>
    <property type="evidence" value="ECO:0007669"/>
    <property type="project" value="GOC"/>
</dbReference>
<comment type="subcellular location">
    <subcellularLocation>
        <location evidence="1">Cytoplasm</location>
    </subcellularLocation>
</comment>
<dbReference type="STRING" id="70667.A0A3P7CQA4"/>
<dbReference type="AlphaFoldDB" id="A0A3P7CQA4"/>
<dbReference type="PANTHER" id="PTHR12268:SF14">
    <property type="entry name" value="DYSTROPHIN-1"/>
    <property type="match status" value="1"/>
</dbReference>
<evidence type="ECO:0000256" key="5">
    <source>
        <dbReference type="SAM" id="Coils"/>
    </source>
</evidence>
<dbReference type="GO" id="GO:0099536">
    <property type="term" value="P:synaptic signaling"/>
    <property type="evidence" value="ECO:0007669"/>
    <property type="project" value="TreeGrafter"/>
</dbReference>
<feature type="region of interest" description="Disordered" evidence="6">
    <location>
        <begin position="300"/>
        <end position="321"/>
    </location>
</feature>
<feature type="region of interest" description="Disordered" evidence="6">
    <location>
        <begin position="102"/>
        <end position="151"/>
    </location>
</feature>
<dbReference type="GO" id="GO:0005886">
    <property type="term" value="C:plasma membrane"/>
    <property type="evidence" value="ECO:0007669"/>
    <property type="project" value="TreeGrafter"/>
</dbReference>
<feature type="compositionally biased region" description="Low complexity" evidence="6">
    <location>
        <begin position="300"/>
        <end position="310"/>
    </location>
</feature>
<proteinExistence type="predicted"/>
<evidence type="ECO:0000256" key="6">
    <source>
        <dbReference type="SAM" id="MobiDB-lite"/>
    </source>
</evidence>
<feature type="coiled-coil region" evidence="5">
    <location>
        <begin position="421"/>
        <end position="458"/>
    </location>
</feature>
<organism evidence="7 8">
    <name type="scientific">Schistocephalus solidus</name>
    <name type="common">Tapeworm</name>
    <dbReference type="NCBI Taxonomy" id="70667"/>
    <lineage>
        <taxon>Eukaryota</taxon>
        <taxon>Metazoa</taxon>
        <taxon>Spiralia</taxon>
        <taxon>Lophotrochozoa</taxon>
        <taxon>Platyhelminthes</taxon>
        <taxon>Cestoda</taxon>
        <taxon>Eucestoda</taxon>
        <taxon>Diphyllobothriidea</taxon>
        <taxon>Diphyllobothriidae</taxon>
        <taxon>Schistocephalus</taxon>
    </lineage>
</organism>
<keyword evidence="3" id="KW-0106">Calcium</keyword>
<dbReference type="PANTHER" id="PTHR12268">
    <property type="entry name" value="E3 UBIQUITIN-PROTEIN LIGASE KCMF1"/>
    <property type="match status" value="1"/>
</dbReference>
<gene>
    <name evidence="7" type="ORF">SSLN_LOCUS8343</name>
</gene>
<evidence type="ECO:0000256" key="4">
    <source>
        <dbReference type="ARBA" id="ARBA00023212"/>
    </source>
</evidence>
<accession>A0A3P7CQA4</accession>
<keyword evidence="2" id="KW-0963">Cytoplasm</keyword>